<evidence type="ECO:0000256" key="1">
    <source>
        <dbReference type="SAM" id="MobiDB-lite"/>
    </source>
</evidence>
<evidence type="ECO:0008006" key="4">
    <source>
        <dbReference type="Google" id="ProtNLM"/>
    </source>
</evidence>
<dbReference type="Pfam" id="PF06013">
    <property type="entry name" value="WXG100"/>
    <property type="match status" value="1"/>
</dbReference>
<dbReference type="SUPFAM" id="SSF140453">
    <property type="entry name" value="EsxAB dimer-like"/>
    <property type="match status" value="1"/>
</dbReference>
<dbReference type="AlphaFoldDB" id="A0A0M9BIN2"/>
<dbReference type="PATRIC" id="fig|1705561.3.peg.6206"/>
<comment type="caution">
    <text evidence="2">The sequence shown here is derived from an EMBL/GenBank/DDBJ whole genome shotgun (WGS) entry which is preliminary data.</text>
</comment>
<organism evidence="2 3">
    <name type="scientific">Paenibacillus xylanivorans</name>
    <dbReference type="NCBI Taxonomy" id="1705561"/>
    <lineage>
        <taxon>Bacteria</taxon>
        <taxon>Bacillati</taxon>
        <taxon>Bacillota</taxon>
        <taxon>Bacilli</taxon>
        <taxon>Bacillales</taxon>
        <taxon>Paenibacillaceae</taxon>
        <taxon>Paenibacillus</taxon>
    </lineage>
</organism>
<proteinExistence type="predicted"/>
<dbReference type="NCBIfam" id="TIGR03930">
    <property type="entry name" value="WXG100_ESAT6"/>
    <property type="match status" value="1"/>
</dbReference>
<dbReference type="Proteomes" id="UP000037688">
    <property type="component" value="Unassembled WGS sequence"/>
</dbReference>
<evidence type="ECO:0000313" key="3">
    <source>
        <dbReference type="Proteomes" id="UP000037688"/>
    </source>
</evidence>
<keyword evidence="3" id="KW-1185">Reference proteome</keyword>
<dbReference type="EMBL" id="LITU01000082">
    <property type="protein sequence ID" value="KOY13120.1"/>
    <property type="molecule type" value="Genomic_DNA"/>
</dbReference>
<dbReference type="RefSeq" id="WP_053784135.1">
    <property type="nucleotide sequence ID" value="NZ_LITU01000082.1"/>
</dbReference>
<dbReference type="Gene3D" id="1.10.287.850">
    <property type="entry name" value="HP0062-like domain"/>
    <property type="match status" value="1"/>
</dbReference>
<gene>
    <name evidence="2" type="ORF">AMS66_29350</name>
</gene>
<dbReference type="InterPro" id="IPR036689">
    <property type="entry name" value="ESAT-6-like_sf"/>
</dbReference>
<accession>A0A0M9BIN2</accession>
<evidence type="ECO:0000313" key="2">
    <source>
        <dbReference type="EMBL" id="KOY13120.1"/>
    </source>
</evidence>
<dbReference type="OrthoDB" id="4978934at2"/>
<dbReference type="InterPro" id="IPR010310">
    <property type="entry name" value="T7SS_ESAT-6-like"/>
</dbReference>
<feature type="region of interest" description="Disordered" evidence="1">
    <location>
        <begin position="108"/>
        <end position="131"/>
    </location>
</feature>
<protein>
    <recommendedName>
        <fullName evidence="4">WXG100 family type VII secretion target</fullName>
    </recommendedName>
</protein>
<sequence length="328" mass="36904">MTQIKVTPEQLDTVSGQFAQAHQQLSGFMSTLDSQIRVMRSNWDGMERERFYNDYATAQGTMKSVLELILSIQSELKKIAERFRTTDEDALSKAIMVALTAAQTLTSLGKHKGDGSGKTSGPPENMDDWKKKDAEDYKNYEEMLKKAEEMGDEKLAQQLQASMNIIRLQYEDEIYQTDPNTGKTVKITEDSIVGTYQVKSDKGETTSISLDKQGNVVDYNKDTKKYEYWEQTHTTSQGEHLFGKGAQTATAYGIGLLLTSKSGSAFTEHATGLGSSFVADKFLFSVPEEGETRTMIYRTNKDTGKIENMIVVTRGDNDIEYIPWREYN</sequence>
<name>A0A0M9BIN2_9BACL</name>
<reference evidence="2 3" key="1">
    <citation type="submission" date="2015-08" db="EMBL/GenBank/DDBJ databases">
        <title>Draft genome sequence of cellulolytic and xylanolytic Paenibacillus sp. A59, isolated from a decaying forest soil from Patagonia, Argentina.</title>
        <authorList>
            <person name="Ghio S."/>
            <person name="Caceres A.M."/>
            <person name="Talia P."/>
            <person name="Grasso D."/>
            <person name="Campos E."/>
        </authorList>
    </citation>
    <scope>NUCLEOTIDE SEQUENCE [LARGE SCALE GENOMIC DNA]</scope>
    <source>
        <strain evidence="2 3">A59</strain>
    </source>
</reference>